<dbReference type="WBParaSite" id="ASIM_0000110801-mRNA-1">
    <property type="protein sequence ID" value="ASIM_0000110801-mRNA-1"/>
    <property type="gene ID" value="ASIM_0000110801"/>
</dbReference>
<evidence type="ECO:0000313" key="5">
    <source>
        <dbReference type="WBParaSite" id="ASIM_0000110801-mRNA-1"/>
    </source>
</evidence>
<evidence type="ECO:0000313" key="3">
    <source>
        <dbReference type="EMBL" id="VDK18312.1"/>
    </source>
</evidence>
<feature type="coiled-coil region" evidence="1">
    <location>
        <begin position="39"/>
        <end position="66"/>
    </location>
</feature>
<accession>A0A0M3J0R7</accession>
<dbReference type="PANTHER" id="PTHR12820:SF0">
    <property type="entry name" value="VACUOLAR PROTEIN SORTING-ASSOCIATED PROTEIN 53 HOMOLOG"/>
    <property type="match status" value="1"/>
</dbReference>
<dbReference type="GO" id="GO:0042147">
    <property type="term" value="P:retrograde transport, endosome to Golgi"/>
    <property type="evidence" value="ECO:0007669"/>
    <property type="project" value="InterPro"/>
</dbReference>
<dbReference type="AlphaFoldDB" id="A0A0M3J0R7"/>
<dbReference type="InterPro" id="IPR007234">
    <property type="entry name" value="Vps53_N"/>
</dbReference>
<gene>
    <name evidence="3" type="ORF">ASIM_LOCUS1000</name>
</gene>
<evidence type="ECO:0000259" key="2">
    <source>
        <dbReference type="Pfam" id="PF04100"/>
    </source>
</evidence>
<dbReference type="Pfam" id="PF04100">
    <property type="entry name" value="Vps53_N"/>
    <property type="match status" value="1"/>
</dbReference>
<organism evidence="5">
    <name type="scientific">Anisakis simplex</name>
    <name type="common">Herring worm</name>
    <dbReference type="NCBI Taxonomy" id="6269"/>
    <lineage>
        <taxon>Eukaryota</taxon>
        <taxon>Metazoa</taxon>
        <taxon>Ecdysozoa</taxon>
        <taxon>Nematoda</taxon>
        <taxon>Chromadorea</taxon>
        <taxon>Rhabditida</taxon>
        <taxon>Spirurina</taxon>
        <taxon>Ascaridomorpha</taxon>
        <taxon>Ascaridoidea</taxon>
        <taxon>Anisakidae</taxon>
        <taxon>Anisakis</taxon>
        <taxon>Anisakis simplex complex</taxon>
    </lineage>
</organism>
<name>A0A0M3J0R7_ANISI</name>
<dbReference type="GO" id="GO:0005829">
    <property type="term" value="C:cytosol"/>
    <property type="evidence" value="ECO:0007669"/>
    <property type="project" value="GOC"/>
</dbReference>
<keyword evidence="1" id="KW-0175">Coiled coil</keyword>
<feature type="domain" description="Vps53 N-terminal" evidence="2">
    <location>
        <begin position="22"/>
        <end position="378"/>
    </location>
</feature>
<protein>
    <submittedName>
        <fullName evidence="5">Vps53_N domain-containing protein</fullName>
    </submittedName>
</protein>
<sequence length="442" mass="51080">MNEVKVRKVIDGMNKPELCRADMDVIDEINTLFPTEQSLSQLDTVMQSIENELVSLDCELADLVETHGTARDDGDRALAHAAMSELEQRIEAIHLKTQSSETVVQEMTRDIKQLDVAKRNLTASIKTLHHLHILLTGVHSLGTWIEQRRYGDIASQLPAVLNVLQLFNSYMDVEQIKNISEQLERLKQKLAIQLVTDLKHTFQAGSLNSSVTDMCRVASSLDNGVRSDFCKWFIEHQLSEYAVLYGESESIAWIDKIDMRYRWFVQKLTEFERSGMAKIFPPDWEMGRRLTLEYCNMTREMLERMMRRRRAELEFKVLAHAINHTIMFESLLCKRFPAKEGFNFDKIIWRVFDNYMDVLVVAQKKNLDNFIEGCITKIRNGTERPTRESAPSAYPLPSSADMFLLLKKIIAESSKLSSNPSVLLKFVFFFFSMLPRFIISIF</sequence>
<evidence type="ECO:0000313" key="4">
    <source>
        <dbReference type="Proteomes" id="UP000267096"/>
    </source>
</evidence>
<dbReference type="GO" id="GO:0000938">
    <property type="term" value="C:GARP complex"/>
    <property type="evidence" value="ECO:0007669"/>
    <property type="project" value="InterPro"/>
</dbReference>
<dbReference type="Proteomes" id="UP000267096">
    <property type="component" value="Unassembled WGS sequence"/>
</dbReference>
<dbReference type="OrthoDB" id="10261632at2759"/>
<dbReference type="InterPro" id="IPR039766">
    <property type="entry name" value="Vps53"/>
</dbReference>
<reference evidence="5" key="1">
    <citation type="submission" date="2017-02" db="UniProtKB">
        <authorList>
            <consortium name="WormBaseParasite"/>
        </authorList>
    </citation>
    <scope>IDENTIFICATION</scope>
</reference>
<proteinExistence type="predicted"/>
<keyword evidence="4" id="KW-1185">Reference proteome</keyword>
<reference evidence="3 4" key="2">
    <citation type="submission" date="2018-11" db="EMBL/GenBank/DDBJ databases">
        <authorList>
            <consortium name="Pathogen Informatics"/>
        </authorList>
    </citation>
    <scope>NUCLEOTIDE SEQUENCE [LARGE SCALE GENOMIC DNA]</scope>
</reference>
<dbReference type="EMBL" id="UYRR01000914">
    <property type="protein sequence ID" value="VDK18312.1"/>
    <property type="molecule type" value="Genomic_DNA"/>
</dbReference>
<evidence type="ECO:0000256" key="1">
    <source>
        <dbReference type="SAM" id="Coils"/>
    </source>
</evidence>
<dbReference type="PANTHER" id="PTHR12820">
    <property type="entry name" value="VACUOLAR SORTING PROTEIN 53"/>
    <property type="match status" value="1"/>
</dbReference>